<dbReference type="Proteomes" id="UP000746595">
    <property type="component" value="Unassembled WGS sequence"/>
</dbReference>
<evidence type="ECO:0000256" key="4">
    <source>
        <dbReference type="SAM" id="MobiDB-lite"/>
    </source>
</evidence>
<dbReference type="SMART" id="SM00823">
    <property type="entry name" value="PKS_PP"/>
    <property type="match status" value="3"/>
</dbReference>
<dbReference type="InterPro" id="IPR025110">
    <property type="entry name" value="AMP-bd_C"/>
</dbReference>
<dbReference type="InterPro" id="IPR036736">
    <property type="entry name" value="ACP-like_sf"/>
</dbReference>
<feature type="compositionally biased region" description="Basic and acidic residues" evidence="4">
    <location>
        <begin position="3145"/>
        <end position="3155"/>
    </location>
</feature>
<dbReference type="InterPro" id="IPR045851">
    <property type="entry name" value="AMP-bd_C_sf"/>
</dbReference>
<dbReference type="Gene3D" id="2.30.38.10">
    <property type="entry name" value="Luciferase, Domain 3"/>
    <property type="match status" value="3"/>
</dbReference>
<dbReference type="CDD" id="cd05930">
    <property type="entry name" value="A_NRPS"/>
    <property type="match status" value="3"/>
</dbReference>
<dbReference type="InterPro" id="IPR020845">
    <property type="entry name" value="AMP-binding_CS"/>
</dbReference>
<dbReference type="Gene3D" id="3.30.559.30">
    <property type="entry name" value="Nonribosomal peptide synthetase, condensation domain"/>
    <property type="match status" value="3"/>
</dbReference>
<keyword evidence="2" id="KW-0596">Phosphopantetheine</keyword>
<evidence type="ECO:0000313" key="7">
    <source>
        <dbReference type="Proteomes" id="UP000746595"/>
    </source>
</evidence>
<dbReference type="NCBIfam" id="NF003417">
    <property type="entry name" value="PRK04813.1"/>
    <property type="match status" value="3"/>
</dbReference>
<dbReference type="InterPro" id="IPR001031">
    <property type="entry name" value="Thioesterase"/>
</dbReference>
<dbReference type="InterPro" id="IPR009081">
    <property type="entry name" value="PP-bd_ACP"/>
</dbReference>
<accession>A0ABX1G933</accession>
<feature type="compositionally biased region" description="Polar residues" evidence="4">
    <location>
        <begin position="2734"/>
        <end position="2744"/>
    </location>
</feature>
<dbReference type="SUPFAM" id="SSF52777">
    <property type="entry name" value="CoA-dependent acyltransferases"/>
    <property type="match status" value="6"/>
</dbReference>
<dbReference type="Pfam" id="PF13193">
    <property type="entry name" value="AMP-binding_C"/>
    <property type="match status" value="2"/>
</dbReference>
<dbReference type="SUPFAM" id="SSF47336">
    <property type="entry name" value="ACP-like"/>
    <property type="match status" value="3"/>
</dbReference>
<name>A0ABX1G933_9MICC</name>
<dbReference type="Pfam" id="PF00550">
    <property type="entry name" value="PP-binding"/>
    <property type="match status" value="3"/>
</dbReference>
<comment type="caution">
    <text evidence="6">The sequence shown here is derived from an EMBL/GenBank/DDBJ whole genome shotgun (WGS) entry which is preliminary data.</text>
</comment>
<sequence>MPQHAYSQFSVHTGSRRDLTAAQRGIWYAQELDPENPMYQIAQYVEIHGELDSDVLAEAAQAAVAQTDALNVRFAEDDDGPHQILHPSRVQLNLTDLRDSQQATNGRSHEGGALERARVLMDEDLATPRTMASDELLRLELFHIEDARYLFYQRVHHVMLDGYSAVLVLRRIAALYRQLLASTAEQSSPSVTEPEKLTRFPSLDVLLSEETTYLNSPHAASDQAFWEDSLSHHGPAVGLAARPTGQANRLIRLSKQLPEDIVDNLRNGASTAPATILASVAIYLHKMTAERDIGLSLPVTARRGALAKSVPSMMSNVVPVRMKVSPEATVQNTVANAAAALRNSLIHQQFRLESLHSRTSYSGPSVNILPVIEKIAFGSASGSMNILSTGPIDDLSIVIHGLQPSTDTPGSDTGIITMQFEANAELYSRDAVEDHLQRLLDLLRKITASPESTIAALTLTTPAEEQELLELGGATLLNLPAHTVAEEFEAHAAATPSARALVAADGELTFSELDRRSNQLAHYLRSRGARAGTSIAVRLGRHTRLAVAILGILKSGAAYVPIDPEYPSGRVEGMLEDANPLLLLTSSQFTEPHTTHQMTSPVPEVLLDAELLAATLDEFPVVRPEISAAGQHDLAYIIFTSGSTGRPKAVGVEHRALLNLYIAHREDIFRPAEARLGRTLKVAHTAGLSFDASWDPILWLLAGHELHLVDDLTRRDPQALAQYLSEQRIDSIETTPSFAKVLIAEGLFEGAIHPSVVALGGEAVDPSLWGILAQIEGLTAYNFYGPTETTVDSMTAIMEPGSAPHLGSSVANSRHYILDSGLNPVPGNAIGELYVAGHNVARGYLDQPQLSSERFIADPFASDGSRMYRTGDVVRRRDDAAVEFLGRVDQQVKIRGFRIELSEIEEVLRGAPGVVHAAVVVNKNRAGFDRLLAYVTSDEDVDTSAVREATRRLLPDYMVPSAIVQVPLIPLTPNGKLDTKALPEPESVSTSAAPRNEAERVVATAFEEVLGIDDVGRDDDFFELGGHSLLATRMVAVLRSMHGAAPTLRTVFEFPTVAGIAQSLGAPTAESHPLRRHLRPTPLPLSYAQRRLWFLNRFDTASGAYNIPIVLRLSGQLDVAALALAINDVVARHESLRTVFPVDAGEPAQLILGADSAKVPLAAVQTTSANLQKVLHAESARGFDVTAELPLRAALLQLDARNHVLLLTLHHIAADGWSLAPLARDLSTAYTARTERTAPQFTELPVQYADYTLWQREELGSEEDEKSPISRQLAFWKNELEGSAEELALPFDHARGKRPGSWGPATVPVRISPTTHESLAALARAHNASLFMVLQAAFAALLNKLGAGTDIPIGTPVAGRPDTALDNLVGFFVNTVVLRTDTSNNPTAGELIDAVRFTNLRAYANQDAPFERVVEELNPVRSQNRHPLFQVMLTLSSGALEELSMPGLKAEADHTAEPGGAKFDLLLDLAEQGPGAGISGSLGFDAALFDAATATQIAAFFEHVVEQFATNPRTPLSRLELMTPQETALVLAQGHGPATENENATVLDEFAATVARNPTRIAVSDATGCLSFAALAEVVEELAAGLITAGVNPGDRVAVALPRTNDVACAALAVLRAGGVYVPVDLAYPKERIGLILDDSAPKLIIAEGNLAELRLAGHGTSARAALSAVTLGPLDPAYLIYTSGSTGTPKGVCVNHGALANLYVQHRTTIFAQTFGNDEAGTASVAHIAGLGFDAAWDPMLWLIAGATMHMVSDEIRTNAQLLVEFCAVNDITVLESTPSYVSALLLSGLLQTPRRTPLTLAVGGESVSEQLWQQLAEHDGVVAYNFYGPTEFAVDSVLTRISGSVPNIGHTINNVTSYVLDEYLAAVPPDVTGELYLAGAGMATGYANRTAETASRFVANPHGDGSRMYRTGDLVRYLPEGELQFVARADDQLKIRGFRVEPGEIESVIAGHENVDRVAVVVESSAAERIIGYYVGTAAPEELLSFAARRLPTYMMPAVLVAVAEIPLTSHGKLDKRALPAPAAPGSGSKAPQTVQELKVCAAFGTVLGATEVGLDDDFFELGGHSLLAVSLIAALREAFGRELPLRAVFESPTPAALLAKLEVIVSEHSENSPARSAGTSVQQWAKQHKDHQAGRIPLSYAQSRLWFLNQLDPGSADYNIALAVRLTGELNVEALAQAIDDLVARHEVLRTSYPSHQETAEQLIHHPADATGMMTRAKATSPDQVRRMLAQAAATGFELSSELPLRALLIEVDHDQWVLQLVIHHIASDGASLAPLARDISTAYSARCSGASPMQRALGLQYKDFAVWQRQLLEAEDESAEPVLEAKLRSWKESLAGAPPELALPADGPRAPGARQPGGQQSFTLDPRTTASLSRLAGAQSASLFMALHAALGGFLVRSGAGTDLVIGSPTAGRSDPALAELIGFFVNTVPIRMDASANPTFRQLLDVARRSVLNAFDHDDVPFERLVETINPPRELGRHPVFQTMLTVETTDRAEVILPGVHAVAEPETGTGDAKFDLSFTFREFGSGQHLAATLDYNAAMFSGVAVNTLLRRFVAFVQLAVQEPDRPLSTLELLSPEEIGSLLASTTGALSAGTTPNVLEVFADTVARQGADTAAVCGAESLSFAELDQAASEVASALHAAGIRAGDLVSVYLPRSLDTIAATLGVLKAGAVYNPMDTDYPAERLSAILEDSGAGAVISTKGLERELAGHLASAKMSHTPVLSMEDLTGTETTKQQQPTHPAPGGASPTGLAYVMFTSGSTGRPKGVEISHDALANLLASHRGNLFPDDRDRNKQGPVRVAHSTGVGFDASWDPMLWMIDGHELHMITDDVRLDPQALAAYFADHGIGAWETTPGYVRQLLAEPDFTAMLDERKRAGLPALRLALGGEAFDSALWRELSTNDSVRVWNLYGPTEATVDSLIAEVPRIAESATANGSPIPVLGSPTLDSRVYVLDEHLQHVPADIRGELYLSGPQLARGYRGRSDLTSERFVADPFGKPGDRMYRTGDLVTRNTDGTLVFAGRNDQQVKIRGFRVELGEVERALREVPGIGAAAAVVRREGTVNLSEALGAPRLLAYVVPETARGSKLAPSEALVLADLAQSRLRSTLPGYMVPAAVVVLEHIPLTPNGKVDTAALPDPAEQDRRAGLPPRTPREHVVAGIFQEVLSLARVGIDESFFELGGHSFLAQPLISRVNKALGTDLPVQSLFRCPTVEQLVLEATKGTTENVADSLRQLLDLRTTGAKAPLFAVHPASGVSWGYSAMLSRLDKERPLIGLQMPGMLPQSDQGLRSSTLTELADDYIARIREVQAEGPYHLIGWSFGGNLVHRLATRLQELGHEVAFLGILDAFPTAQERNSDIGTGPELWQNYLNAVGFSVPADQVASLDGQRVLEILRENHNPLGSIPIDSLNAMVENFQVLARMIRNSEVQVFDGELYVFRATQNVPEGSASTPAWEPFVSGRIIDTPVEASHSQMLGGSALDHIMPVLAIQLGEGPE</sequence>
<reference evidence="6 7" key="1">
    <citation type="submission" date="2020-04" db="EMBL/GenBank/DDBJ databases">
        <title>Paeniglutamicibacter sp. ANT13_2, a novel actinomycete isolated from sediment in Antarctica.</title>
        <authorList>
            <person name="Sakdapetsiri C."/>
            <person name="Pinyakong O."/>
        </authorList>
    </citation>
    <scope>NUCLEOTIDE SEQUENCE [LARGE SCALE GENOMIC DNA]</scope>
    <source>
        <strain evidence="6 7">ANT13_2</strain>
    </source>
</reference>
<dbReference type="SUPFAM" id="SSF53474">
    <property type="entry name" value="alpha/beta-Hydrolases"/>
    <property type="match status" value="1"/>
</dbReference>
<dbReference type="InterPro" id="IPR029058">
    <property type="entry name" value="AB_hydrolase_fold"/>
</dbReference>
<evidence type="ECO:0000259" key="5">
    <source>
        <dbReference type="PROSITE" id="PS50075"/>
    </source>
</evidence>
<keyword evidence="3" id="KW-0597">Phosphoprotein</keyword>
<evidence type="ECO:0000313" key="6">
    <source>
        <dbReference type="EMBL" id="NKG21932.1"/>
    </source>
</evidence>
<organism evidence="6 7">
    <name type="scientific">Paeniglutamicibacter terrestris</name>
    <dbReference type="NCBI Taxonomy" id="2723403"/>
    <lineage>
        <taxon>Bacteria</taxon>
        <taxon>Bacillati</taxon>
        <taxon>Actinomycetota</taxon>
        <taxon>Actinomycetes</taxon>
        <taxon>Micrococcales</taxon>
        <taxon>Micrococcaceae</taxon>
        <taxon>Paeniglutamicibacter</taxon>
    </lineage>
</organism>
<dbReference type="InterPro" id="IPR001242">
    <property type="entry name" value="Condensation_dom"/>
</dbReference>
<dbReference type="Gene3D" id="3.30.559.10">
    <property type="entry name" value="Chloramphenicol acetyltransferase-like domain"/>
    <property type="match status" value="3"/>
</dbReference>
<evidence type="ECO:0000256" key="2">
    <source>
        <dbReference type="ARBA" id="ARBA00022450"/>
    </source>
</evidence>
<dbReference type="InterPro" id="IPR023213">
    <property type="entry name" value="CAT-like_dom_sf"/>
</dbReference>
<feature type="region of interest" description="Disordered" evidence="4">
    <location>
        <begin position="3134"/>
        <end position="3155"/>
    </location>
</feature>
<dbReference type="InterPro" id="IPR010071">
    <property type="entry name" value="AA_adenyl_dom"/>
</dbReference>
<dbReference type="NCBIfam" id="TIGR01733">
    <property type="entry name" value="AA-adenyl-dom"/>
    <property type="match status" value="3"/>
</dbReference>
<feature type="region of interest" description="Disordered" evidence="4">
    <location>
        <begin position="2733"/>
        <end position="2753"/>
    </location>
</feature>
<dbReference type="SUPFAM" id="SSF56801">
    <property type="entry name" value="Acetyl-CoA synthetase-like"/>
    <property type="match status" value="3"/>
</dbReference>
<dbReference type="PROSITE" id="PS00455">
    <property type="entry name" value="AMP_BINDING"/>
    <property type="match status" value="3"/>
</dbReference>
<dbReference type="PANTHER" id="PTHR45527:SF1">
    <property type="entry name" value="FATTY ACID SYNTHASE"/>
    <property type="match status" value="1"/>
</dbReference>
<dbReference type="Gene3D" id="3.40.50.1820">
    <property type="entry name" value="alpha/beta hydrolase"/>
    <property type="match status" value="1"/>
</dbReference>
<dbReference type="Gene3D" id="3.40.50.980">
    <property type="match status" value="6"/>
</dbReference>
<proteinExistence type="predicted"/>
<dbReference type="Pfam" id="PF00975">
    <property type="entry name" value="Thioesterase"/>
    <property type="match status" value="1"/>
</dbReference>
<dbReference type="Pfam" id="PF00668">
    <property type="entry name" value="Condensation"/>
    <property type="match status" value="3"/>
</dbReference>
<dbReference type="RefSeq" id="WP_168152735.1">
    <property type="nucleotide sequence ID" value="NZ_JAAWVT010000007.1"/>
</dbReference>
<feature type="compositionally biased region" description="Low complexity" evidence="4">
    <location>
        <begin position="2342"/>
        <end position="2364"/>
    </location>
</feature>
<evidence type="ECO:0000256" key="1">
    <source>
        <dbReference type="ARBA" id="ARBA00001957"/>
    </source>
</evidence>
<comment type="cofactor">
    <cofactor evidence="1">
        <name>pantetheine 4'-phosphate</name>
        <dbReference type="ChEBI" id="CHEBI:47942"/>
    </cofactor>
</comment>
<dbReference type="InterPro" id="IPR020806">
    <property type="entry name" value="PKS_PP-bd"/>
</dbReference>
<feature type="domain" description="Carrier" evidence="5">
    <location>
        <begin position="2033"/>
        <end position="2108"/>
    </location>
</feature>
<dbReference type="Pfam" id="PF00501">
    <property type="entry name" value="AMP-binding"/>
    <property type="match status" value="3"/>
</dbReference>
<gene>
    <name evidence="6" type="ORF">HED64_14610</name>
</gene>
<feature type="domain" description="Carrier" evidence="5">
    <location>
        <begin position="3153"/>
        <end position="3228"/>
    </location>
</feature>
<feature type="region of interest" description="Disordered" evidence="4">
    <location>
        <begin position="2342"/>
        <end position="2369"/>
    </location>
</feature>
<feature type="domain" description="Carrier" evidence="5">
    <location>
        <begin position="993"/>
        <end position="1068"/>
    </location>
</feature>
<keyword evidence="7" id="KW-1185">Reference proteome</keyword>
<protein>
    <submittedName>
        <fullName evidence="6">Amino acid adenylation domain-containing protein</fullName>
    </submittedName>
</protein>
<dbReference type="EMBL" id="JAAWVT010000007">
    <property type="protein sequence ID" value="NKG21932.1"/>
    <property type="molecule type" value="Genomic_DNA"/>
</dbReference>
<dbReference type="PROSITE" id="PS50075">
    <property type="entry name" value="CARRIER"/>
    <property type="match status" value="3"/>
</dbReference>
<dbReference type="PANTHER" id="PTHR45527">
    <property type="entry name" value="NONRIBOSOMAL PEPTIDE SYNTHETASE"/>
    <property type="match status" value="1"/>
</dbReference>
<dbReference type="CDD" id="cd19540">
    <property type="entry name" value="LCL_NRPS-like"/>
    <property type="match status" value="2"/>
</dbReference>
<dbReference type="Gene3D" id="3.30.300.30">
    <property type="match status" value="3"/>
</dbReference>
<evidence type="ECO:0000256" key="3">
    <source>
        <dbReference type="ARBA" id="ARBA00022553"/>
    </source>
</evidence>
<dbReference type="Gene3D" id="1.10.1200.10">
    <property type="entry name" value="ACP-like"/>
    <property type="match status" value="2"/>
</dbReference>
<dbReference type="InterPro" id="IPR000873">
    <property type="entry name" value="AMP-dep_synth/lig_dom"/>
</dbReference>